<organism evidence="3 4">
    <name type="scientific">Nitratireductor basaltis</name>
    <dbReference type="NCBI Taxonomy" id="472175"/>
    <lineage>
        <taxon>Bacteria</taxon>
        <taxon>Pseudomonadati</taxon>
        <taxon>Pseudomonadota</taxon>
        <taxon>Alphaproteobacteria</taxon>
        <taxon>Hyphomicrobiales</taxon>
        <taxon>Phyllobacteriaceae</taxon>
        <taxon>Nitratireductor</taxon>
    </lineage>
</organism>
<dbReference type="SMART" id="SM00463">
    <property type="entry name" value="SMR"/>
    <property type="match status" value="1"/>
</dbReference>
<dbReference type="Gene3D" id="3.30.1370.110">
    <property type="match status" value="1"/>
</dbReference>
<dbReference type="PANTHER" id="PTHR35562">
    <property type="entry name" value="DNA ENDONUCLEASE SMRA-RELATED"/>
    <property type="match status" value="1"/>
</dbReference>
<dbReference type="Pfam" id="PF01713">
    <property type="entry name" value="Smr"/>
    <property type="match status" value="1"/>
</dbReference>
<proteinExistence type="predicted"/>
<name>A0A084U6B7_9HYPH</name>
<gene>
    <name evidence="3" type="ORF">EL18_02754</name>
</gene>
<reference evidence="3 4" key="1">
    <citation type="submission" date="2014-05" db="EMBL/GenBank/DDBJ databases">
        <title>Draft Genome Sequence of Nitratireductor basaltis Strain UMTGB225, A Marine Bacterium Isolated from Green Barrel Tunicate.</title>
        <authorList>
            <person name="Gan H.Y."/>
        </authorList>
    </citation>
    <scope>NUCLEOTIDE SEQUENCE [LARGE SCALE GENOMIC DNA]</scope>
    <source>
        <strain evidence="3 4">UMTGB225</strain>
    </source>
</reference>
<evidence type="ECO:0000256" key="1">
    <source>
        <dbReference type="SAM" id="MobiDB-lite"/>
    </source>
</evidence>
<evidence type="ECO:0000259" key="2">
    <source>
        <dbReference type="PROSITE" id="PS50828"/>
    </source>
</evidence>
<sequence length="181" mass="20631">MTRKKGRLSEEDRVLWGRVARTATPIKGKDYPQWPEAMEEVQPTNKPAEPHRTEPPQKTRRAPAPALQDPRHIDRPTHAKLARGRLEIAGRVDLHGMTQEEAHMLLISFLRRAYEADRRYVLVITGKGTSSRGEGILRRSVPRWFATSPFREIVGGYEEAARTHGGAGALYVRLRRRGPRK</sequence>
<dbReference type="OrthoDB" id="7165597at2"/>
<dbReference type="Proteomes" id="UP000053675">
    <property type="component" value="Unassembled WGS sequence"/>
</dbReference>
<feature type="domain" description="Smr" evidence="2">
    <location>
        <begin position="92"/>
        <end position="175"/>
    </location>
</feature>
<protein>
    <submittedName>
        <fullName evidence="3">Smr protein/MutS2</fullName>
    </submittedName>
</protein>
<dbReference type="PATRIC" id="fig|472175.3.peg.2747"/>
<dbReference type="AlphaFoldDB" id="A0A084U6B7"/>
<evidence type="ECO:0000313" key="3">
    <source>
        <dbReference type="EMBL" id="KFB08503.1"/>
    </source>
</evidence>
<feature type="compositionally biased region" description="Basic and acidic residues" evidence="1">
    <location>
        <begin position="48"/>
        <end position="57"/>
    </location>
</feature>
<dbReference type="SUPFAM" id="SSF160443">
    <property type="entry name" value="SMR domain-like"/>
    <property type="match status" value="1"/>
</dbReference>
<comment type="caution">
    <text evidence="3">The sequence shown here is derived from an EMBL/GenBank/DDBJ whole genome shotgun (WGS) entry which is preliminary data.</text>
</comment>
<dbReference type="eggNOG" id="COG2840">
    <property type="taxonomic scope" value="Bacteria"/>
</dbReference>
<dbReference type="RefSeq" id="WP_036485349.1">
    <property type="nucleotide sequence ID" value="NZ_JMQM01000002.1"/>
</dbReference>
<dbReference type="PROSITE" id="PS50828">
    <property type="entry name" value="SMR"/>
    <property type="match status" value="1"/>
</dbReference>
<dbReference type="PANTHER" id="PTHR35562:SF2">
    <property type="entry name" value="DNA ENDONUCLEASE SMRA-RELATED"/>
    <property type="match status" value="1"/>
</dbReference>
<accession>A0A084U6B7</accession>
<evidence type="ECO:0000313" key="4">
    <source>
        <dbReference type="Proteomes" id="UP000053675"/>
    </source>
</evidence>
<keyword evidence="4" id="KW-1185">Reference proteome</keyword>
<feature type="region of interest" description="Disordered" evidence="1">
    <location>
        <begin position="26"/>
        <end position="78"/>
    </location>
</feature>
<dbReference type="EMBL" id="JMQM01000002">
    <property type="protein sequence ID" value="KFB08503.1"/>
    <property type="molecule type" value="Genomic_DNA"/>
</dbReference>
<dbReference type="InterPro" id="IPR002625">
    <property type="entry name" value="Smr_dom"/>
</dbReference>
<dbReference type="InterPro" id="IPR036063">
    <property type="entry name" value="Smr_dom_sf"/>
</dbReference>
<dbReference type="STRING" id="472175.EL18_02754"/>